<comment type="caution">
    <text evidence="12">The sequence shown here is derived from an EMBL/GenBank/DDBJ whole genome shotgun (WGS) entry which is preliminary data.</text>
</comment>
<dbReference type="GO" id="GO:0005886">
    <property type="term" value="C:plasma membrane"/>
    <property type="evidence" value="ECO:0007669"/>
    <property type="project" value="UniProtKB-SubCell"/>
</dbReference>
<dbReference type="Pfam" id="PF10099">
    <property type="entry name" value="RskA_C"/>
    <property type="match status" value="1"/>
</dbReference>
<dbReference type="AlphaFoldDB" id="A0A4V2NX43"/>
<evidence type="ECO:0000256" key="5">
    <source>
        <dbReference type="ARBA" id="ARBA00022989"/>
    </source>
</evidence>
<evidence type="ECO:0000256" key="8">
    <source>
        <dbReference type="ARBA" id="ARBA00030803"/>
    </source>
</evidence>
<keyword evidence="3" id="KW-1003">Cell membrane</keyword>
<dbReference type="InterPro" id="IPR027383">
    <property type="entry name" value="Znf_put"/>
</dbReference>
<accession>A0A4V2NX43</accession>
<evidence type="ECO:0000256" key="1">
    <source>
        <dbReference type="ARBA" id="ARBA00004167"/>
    </source>
</evidence>
<organism evidence="12 13">
    <name type="scientific">Rubrobacter taiwanensis</name>
    <dbReference type="NCBI Taxonomy" id="185139"/>
    <lineage>
        <taxon>Bacteria</taxon>
        <taxon>Bacillati</taxon>
        <taxon>Actinomycetota</taxon>
        <taxon>Rubrobacteria</taxon>
        <taxon>Rubrobacterales</taxon>
        <taxon>Rubrobacteraceae</taxon>
        <taxon>Rubrobacter</taxon>
    </lineage>
</organism>
<dbReference type="EMBL" id="SKBU01000006">
    <property type="protein sequence ID" value="TCJ19812.1"/>
    <property type="molecule type" value="Genomic_DNA"/>
</dbReference>
<evidence type="ECO:0000256" key="3">
    <source>
        <dbReference type="ARBA" id="ARBA00022475"/>
    </source>
</evidence>
<evidence type="ECO:0000313" key="12">
    <source>
        <dbReference type="EMBL" id="TCJ19812.1"/>
    </source>
</evidence>
<evidence type="ECO:0000259" key="10">
    <source>
        <dbReference type="Pfam" id="PF10099"/>
    </source>
</evidence>
<feature type="domain" description="Putative zinc-finger" evidence="11">
    <location>
        <begin position="7"/>
        <end position="38"/>
    </location>
</feature>
<keyword evidence="6 9" id="KW-0472">Membrane</keyword>
<dbReference type="PANTHER" id="PTHR37461:SF1">
    <property type="entry name" value="ANTI-SIGMA-K FACTOR RSKA"/>
    <property type="match status" value="1"/>
</dbReference>
<sequence length="239" mass="26004">MASRGHVEELLPDYHLGHLLPEEAGAVEEHLRECERCRRSLEEVSETLDALPYAAPQAAPPERVRERLMAEVRKPEEAGRTGRWDRIPAIVAAAALLAAAVLGWAYLEVRDENRQLRAEIQELRERSPQPGDLLVAIATGTDEAPEARGTAVMAPQAGELALGVYNLPAPPQGHTYQAWLIREDGEAVPLGQMQLDEHGDGHMTGAMPGPPGAYERLEITAEPRGAAEKTGPVYLRAAL</sequence>
<dbReference type="InterPro" id="IPR041916">
    <property type="entry name" value="Anti_sigma_zinc_sf"/>
</dbReference>
<evidence type="ECO:0000256" key="6">
    <source>
        <dbReference type="ARBA" id="ARBA00023136"/>
    </source>
</evidence>
<keyword evidence="4 9" id="KW-0812">Transmembrane</keyword>
<reference evidence="12 13" key="1">
    <citation type="submission" date="2019-03" db="EMBL/GenBank/DDBJ databases">
        <title>Whole genome sequence of a novel Rubrobacter taiwanensis strain, isolated from Yellowstone National Park.</title>
        <authorList>
            <person name="Freed S."/>
            <person name="Ramaley R.F."/>
            <person name="Kyndt J.A."/>
        </authorList>
    </citation>
    <scope>NUCLEOTIDE SEQUENCE [LARGE SCALE GENOMIC DNA]</scope>
    <source>
        <strain evidence="12 13">Yellowstone</strain>
    </source>
</reference>
<dbReference type="InterPro" id="IPR051474">
    <property type="entry name" value="Anti-sigma-K/W_factor"/>
</dbReference>
<dbReference type="GO" id="GO:0006417">
    <property type="term" value="P:regulation of translation"/>
    <property type="evidence" value="ECO:0007669"/>
    <property type="project" value="TreeGrafter"/>
</dbReference>
<evidence type="ECO:0000256" key="4">
    <source>
        <dbReference type="ARBA" id="ARBA00022692"/>
    </source>
</evidence>
<feature type="transmembrane region" description="Helical" evidence="9">
    <location>
        <begin position="87"/>
        <end position="107"/>
    </location>
</feature>
<evidence type="ECO:0000313" key="13">
    <source>
        <dbReference type="Proteomes" id="UP000295244"/>
    </source>
</evidence>
<comment type="subcellular location">
    <subcellularLocation>
        <location evidence="2">Cell membrane</location>
    </subcellularLocation>
    <subcellularLocation>
        <location evidence="1">Membrane</location>
        <topology evidence="1">Single-pass membrane protein</topology>
    </subcellularLocation>
</comment>
<dbReference type="RefSeq" id="WP_132687946.1">
    <property type="nucleotide sequence ID" value="NZ_SKBU01000006.1"/>
</dbReference>
<evidence type="ECO:0000256" key="7">
    <source>
        <dbReference type="ARBA" id="ARBA00029829"/>
    </source>
</evidence>
<dbReference type="Pfam" id="PF13490">
    <property type="entry name" value="zf-HC2"/>
    <property type="match status" value="1"/>
</dbReference>
<dbReference type="InterPro" id="IPR018764">
    <property type="entry name" value="RskA_C"/>
</dbReference>
<evidence type="ECO:0000256" key="9">
    <source>
        <dbReference type="SAM" id="Phobius"/>
    </source>
</evidence>
<dbReference type="OrthoDB" id="153510at2"/>
<dbReference type="GO" id="GO:0016989">
    <property type="term" value="F:sigma factor antagonist activity"/>
    <property type="evidence" value="ECO:0007669"/>
    <property type="project" value="TreeGrafter"/>
</dbReference>
<dbReference type="Proteomes" id="UP000295244">
    <property type="component" value="Unassembled WGS sequence"/>
</dbReference>
<evidence type="ECO:0000256" key="2">
    <source>
        <dbReference type="ARBA" id="ARBA00004236"/>
    </source>
</evidence>
<keyword evidence="13" id="KW-1185">Reference proteome</keyword>
<dbReference type="Gene3D" id="1.10.10.1320">
    <property type="entry name" value="Anti-sigma factor, zinc-finger domain"/>
    <property type="match status" value="1"/>
</dbReference>
<keyword evidence="5 9" id="KW-1133">Transmembrane helix</keyword>
<evidence type="ECO:0000259" key="11">
    <source>
        <dbReference type="Pfam" id="PF13490"/>
    </source>
</evidence>
<dbReference type="PANTHER" id="PTHR37461">
    <property type="entry name" value="ANTI-SIGMA-K FACTOR RSKA"/>
    <property type="match status" value="1"/>
</dbReference>
<protein>
    <recommendedName>
        <fullName evidence="8">Regulator of SigK</fullName>
    </recommendedName>
    <alternativeName>
        <fullName evidence="7">Sigma-K anti-sigma factor RskA</fullName>
    </alternativeName>
</protein>
<proteinExistence type="predicted"/>
<gene>
    <name evidence="12" type="ORF">E0L93_02310</name>
</gene>
<name>A0A4V2NX43_9ACTN</name>
<feature type="domain" description="Anti-sigma K factor RskA C-terminal" evidence="10">
    <location>
        <begin position="91"/>
        <end position="233"/>
    </location>
</feature>